<dbReference type="OrthoDB" id="9807778at2"/>
<evidence type="ECO:0000256" key="2">
    <source>
        <dbReference type="ARBA" id="ARBA00022475"/>
    </source>
</evidence>
<evidence type="ECO:0000313" key="12">
    <source>
        <dbReference type="Proteomes" id="UP000220527"/>
    </source>
</evidence>
<keyword evidence="4 11" id="KW-0808">Transferase</keyword>
<keyword evidence="2" id="KW-1003">Cell membrane</keyword>
<feature type="transmembrane region" description="Helical" evidence="9">
    <location>
        <begin position="286"/>
        <end position="310"/>
    </location>
</feature>
<dbReference type="GO" id="GO:0016757">
    <property type="term" value="F:glycosyltransferase activity"/>
    <property type="evidence" value="ECO:0007669"/>
    <property type="project" value="UniProtKB-KW"/>
</dbReference>
<comment type="subcellular location">
    <subcellularLocation>
        <location evidence="1">Cell membrane</location>
        <topology evidence="1">Multi-pass membrane protein</topology>
    </subcellularLocation>
</comment>
<comment type="similarity">
    <text evidence="8">Belongs to the glycosyltransferase 2 family. GtrB subfamily.</text>
</comment>
<dbReference type="InterPro" id="IPR029044">
    <property type="entry name" value="Nucleotide-diphossugar_trans"/>
</dbReference>
<evidence type="ECO:0000256" key="1">
    <source>
        <dbReference type="ARBA" id="ARBA00004651"/>
    </source>
</evidence>
<dbReference type="Gene3D" id="3.90.550.10">
    <property type="entry name" value="Spore Coat Polysaccharide Biosynthesis Protein SpsA, Chain A"/>
    <property type="match status" value="1"/>
</dbReference>
<sequence>MWRLRRHIGRKKWKEKTLTTTEPLPTVSVVAPVYNEEALVEEFCQRTVAMLEGLGEPFEVVLVNDGSRDGSAAIMRALHERDPRVKVLNFSRNFGHQLAITAGTDYARGQAVVVIDSDLQDPPEVIPKLVATWREGYEVVYAVREEREGETWFKTFTAAFFYRLIDRITSVNIPVDAGDFRLMDRKVVNALNRIREHHRFMRGLSVWVGFKSTGVTYQRHARKAGSTKYPLRKMLKFALDGITSFSYLPLQLATYLGFFAASMSLLFILVVFVLRLGAPNPQDAAFYGQAATLASVLFIGAIQMLSLGIIGEYVGRIYDEVKGRPLYIVAEALGFEPVHQAGMKDEG</sequence>
<proteinExistence type="inferred from homology"/>
<evidence type="ECO:0000256" key="9">
    <source>
        <dbReference type="SAM" id="Phobius"/>
    </source>
</evidence>
<keyword evidence="5 9" id="KW-0812">Transmembrane</keyword>
<evidence type="ECO:0000256" key="4">
    <source>
        <dbReference type="ARBA" id="ARBA00022679"/>
    </source>
</evidence>
<protein>
    <submittedName>
        <fullName evidence="11">Glycosyltransferase</fullName>
    </submittedName>
</protein>
<dbReference type="Proteomes" id="UP000220527">
    <property type="component" value="Unassembled WGS sequence"/>
</dbReference>
<keyword evidence="3" id="KW-0328">Glycosyltransferase</keyword>
<evidence type="ECO:0000313" key="11">
    <source>
        <dbReference type="EMBL" id="PDW04924.1"/>
    </source>
</evidence>
<dbReference type="AlphaFoldDB" id="A0A2A6RP98"/>
<dbReference type="PANTHER" id="PTHR48090:SF1">
    <property type="entry name" value="PROPHAGE BACTOPRENOL GLUCOSYL TRANSFERASE HOMOLOG"/>
    <property type="match status" value="1"/>
</dbReference>
<dbReference type="InterPro" id="IPR001173">
    <property type="entry name" value="Glyco_trans_2-like"/>
</dbReference>
<dbReference type="CDD" id="cd04187">
    <property type="entry name" value="DPM1_like_bac"/>
    <property type="match status" value="1"/>
</dbReference>
<keyword evidence="7 9" id="KW-0472">Membrane</keyword>
<keyword evidence="12" id="KW-1185">Reference proteome</keyword>
<organism evidence="11 12">
    <name type="scientific">Candidatus Viridilinea mediisalina</name>
    <dbReference type="NCBI Taxonomy" id="2024553"/>
    <lineage>
        <taxon>Bacteria</taxon>
        <taxon>Bacillati</taxon>
        <taxon>Chloroflexota</taxon>
        <taxon>Chloroflexia</taxon>
        <taxon>Chloroflexales</taxon>
        <taxon>Chloroflexineae</taxon>
        <taxon>Oscillochloridaceae</taxon>
        <taxon>Candidatus Viridilinea</taxon>
    </lineage>
</organism>
<feature type="transmembrane region" description="Helical" evidence="9">
    <location>
        <begin position="252"/>
        <end position="274"/>
    </location>
</feature>
<comment type="caution">
    <text evidence="11">The sequence shown here is derived from an EMBL/GenBank/DDBJ whole genome shotgun (WGS) entry which is preliminary data.</text>
</comment>
<dbReference type="InterPro" id="IPR050256">
    <property type="entry name" value="Glycosyltransferase_2"/>
</dbReference>
<dbReference type="EMBL" id="NQWI01000002">
    <property type="protein sequence ID" value="PDW04924.1"/>
    <property type="molecule type" value="Genomic_DNA"/>
</dbReference>
<evidence type="ECO:0000256" key="3">
    <source>
        <dbReference type="ARBA" id="ARBA00022676"/>
    </source>
</evidence>
<dbReference type="FunFam" id="3.90.550.10:FF:000079">
    <property type="entry name" value="Probable glycosyl transferase"/>
    <property type="match status" value="1"/>
</dbReference>
<gene>
    <name evidence="11" type="ORF">CJ255_00670</name>
</gene>
<accession>A0A2A6RP98</accession>
<feature type="domain" description="Glycosyltransferase 2-like" evidence="10">
    <location>
        <begin position="28"/>
        <end position="189"/>
    </location>
</feature>
<evidence type="ECO:0000256" key="7">
    <source>
        <dbReference type="ARBA" id="ARBA00023136"/>
    </source>
</evidence>
<evidence type="ECO:0000256" key="8">
    <source>
        <dbReference type="ARBA" id="ARBA00038152"/>
    </source>
</evidence>
<evidence type="ECO:0000256" key="6">
    <source>
        <dbReference type="ARBA" id="ARBA00022989"/>
    </source>
</evidence>
<reference evidence="12" key="1">
    <citation type="submission" date="2017-08" db="EMBL/GenBank/DDBJ databases">
        <authorList>
            <person name="Grouzdev D.S."/>
            <person name="Gaisin V.A."/>
            <person name="Rysina M.S."/>
            <person name="Gorlenko V.M."/>
        </authorList>
    </citation>
    <scope>NUCLEOTIDE SEQUENCE [LARGE SCALE GENOMIC DNA]</scope>
    <source>
        <strain evidence="12">Kir15-3F</strain>
    </source>
</reference>
<name>A0A2A6RP98_9CHLR</name>
<dbReference type="PANTHER" id="PTHR48090">
    <property type="entry name" value="UNDECAPRENYL-PHOSPHATE 4-DEOXY-4-FORMAMIDO-L-ARABINOSE TRANSFERASE-RELATED"/>
    <property type="match status" value="1"/>
</dbReference>
<dbReference type="SUPFAM" id="SSF53448">
    <property type="entry name" value="Nucleotide-diphospho-sugar transferases"/>
    <property type="match status" value="1"/>
</dbReference>
<evidence type="ECO:0000259" key="10">
    <source>
        <dbReference type="Pfam" id="PF00535"/>
    </source>
</evidence>
<dbReference type="Pfam" id="PF00535">
    <property type="entry name" value="Glycos_transf_2"/>
    <property type="match status" value="1"/>
</dbReference>
<evidence type="ECO:0000256" key="5">
    <source>
        <dbReference type="ARBA" id="ARBA00022692"/>
    </source>
</evidence>
<dbReference type="GO" id="GO:0005886">
    <property type="term" value="C:plasma membrane"/>
    <property type="evidence" value="ECO:0007669"/>
    <property type="project" value="UniProtKB-SubCell"/>
</dbReference>
<keyword evidence="6 9" id="KW-1133">Transmembrane helix</keyword>